<name>A0ABS5Y6L6_9CYAN</name>
<dbReference type="PANTHER" id="PTHR21266">
    <property type="entry name" value="IRON-SULFUR DOMAIN CONTAINING PROTEIN"/>
    <property type="match status" value="1"/>
</dbReference>
<dbReference type="Pfam" id="PF00355">
    <property type="entry name" value="Rieske"/>
    <property type="match status" value="1"/>
</dbReference>
<dbReference type="SUPFAM" id="SSF50022">
    <property type="entry name" value="ISP domain"/>
    <property type="match status" value="1"/>
</dbReference>
<dbReference type="InterPro" id="IPR036922">
    <property type="entry name" value="Rieske_2Fe-2S_sf"/>
</dbReference>
<evidence type="ECO:0000256" key="1">
    <source>
        <dbReference type="ARBA" id="ARBA00022714"/>
    </source>
</evidence>
<evidence type="ECO:0000259" key="6">
    <source>
        <dbReference type="PROSITE" id="PS51296"/>
    </source>
</evidence>
<dbReference type="RefSeq" id="WP_215619444.1">
    <property type="nucleotide sequence ID" value="NZ_JADOER010000013.1"/>
</dbReference>
<dbReference type="InterPro" id="IPR017941">
    <property type="entry name" value="Rieske_2Fe-2S"/>
</dbReference>
<keyword evidence="7" id="KW-0560">Oxidoreductase</keyword>
<dbReference type="SUPFAM" id="SSF55961">
    <property type="entry name" value="Bet v1-like"/>
    <property type="match status" value="1"/>
</dbReference>
<reference evidence="7 8" key="1">
    <citation type="journal article" date="2021" name="Mar. Drugs">
        <title>Genome Reduction and Secondary Metabolism of the Marine Sponge-Associated Cyanobacterium Leptothoe.</title>
        <authorList>
            <person name="Konstantinou D."/>
            <person name="Popin R.V."/>
            <person name="Fewer D.P."/>
            <person name="Sivonen K."/>
            <person name="Gkelis S."/>
        </authorList>
    </citation>
    <scope>NUCLEOTIDE SEQUENCE [LARGE SCALE GENOMIC DNA]</scope>
    <source>
        <strain evidence="7 8">TAU-MAC 1615</strain>
    </source>
</reference>
<dbReference type="PANTHER" id="PTHR21266:SF57">
    <property type="entry name" value="3-CHLOROBENZOATE-3,4-DIOXYGENASE"/>
    <property type="match status" value="1"/>
</dbReference>
<feature type="compositionally biased region" description="Low complexity" evidence="5">
    <location>
        <begin position="1"/>
        <end position="14"/>
    </location>
</feature>
<evidence type="ECO:0000256" key="5">
    <source>
        <dbReference type="SAM" id="MobiDB-lite"/>
    </source>
</evidence>
<keyword evidence="7" id="KW-0223">Dioxygenase</keyword>
<proteinExistence type="predicted"/>
<evidence type="ECO:0000256" key="4">
    <source>
        <dbReference type="ARBA" id="ARBA00023014"/>
    </source>
</evidence>
<dbReference type="GO" id="GO:0051213">
    <property type="term" value="F:dioxygenase activity"/>
    <property type="evidence" value="ECO:0007669"/>
    <property type="project" value="UniProtKB-KW"/>
</dbReference>
<evidence type="ECO:0000313" key="7">
    <source>
        <dbReference type="EMBL" id="MBT9313500.1"/>
    </source>
</evidence>
<keyword evidence="8" id="KW-1185">Reference proteome</keyword>
<evidence type="ECO:0000256" key="3">
    <source>
        <dbReference type="ARBA" id="ARBA00023004"/>
    </source>
</evidence>
<dbReference type="Proteomes" id="UP001196661">
    <property type="component" value="Unassembled WGS sequence"/>
</dbReference>
<dbReference type="PROSITE" id="PS51296">
    <property type="entry name" value="RIESKE"/>
    <property type="match status" value="1"/>
</dbReference>
<feature type="domain" description="Rieske" evidence="6">
    <location>
        <begin position="33"/>
        <end position="135"/>
    </location>
</feature>
<sequence>MDTSTVPTVPVTTPKSPHSQDAIRRAPINPNHWYVVAHSSELTDKPMAVVLWQQQIVLYRTRQTVCALEDRCPHRQVKLSRGQVQGDLIECVYHGWQFNDSGNCVDVPYLQANQKLPNCRLRCYPVREQDGFIWLFPGDAALADDTPLLGLPEWDQLNYIASYTVIDTQAHFSFLIENLMDMYHGRLHDDLQAWANPVLNTLEATPQRVDAHYRAETYYKIDKIYSVGQLFIPAMRKLRPTNLDVSYVYPHWQSVLGKDFKIYCLFCPVGETNTRAYLVHFVSLGAFHRLHKLPVRFRRFVKNRLFNAARGLLVGLVKQDVAMVEDEQRAFDQMPQRKGPEYNRAVIKVQQLIQHQAAQR</sequence>
<keyword evidence="1" id="KW-0001">2Fe-2S</keyword>
<evidence type="ECO:0000313" key="8">
    <source>
        <dbReference type="Proteomes" id="UP001196661"/>
    </source>
</evidence>
<comment type="caution">
    <text evidence="7">The sequence shown here is derived from an EMBL/GenBank/DDBJ whole genome shotgun (WGS) entry which is preliminary data.</text>
</comment>
<gene>
    <name evidence="7" type="ORF">IXB28_14900</name>
</gene>
<organism evidence="7 8">
    <name type="scientific">Leptothoe kymatousa TAU-MAC 1615</name>
    <dbReference type="NCBI Taxonomy" id="2364775"/>
    <lineage>
        <taxon>Bacteria</taxon>
        <taxon>Bacillati</taxon>
        <taxon>Cyanobacteriota</taxon>
        <taxon>Cyanophyceae</taxon>
        <taxon>Nodosilineales</taxon>
        <taxon>Cymatolegaceae</taxon>
        <taxon>Leptothoe</taxon>
        <taxon>Leptothoe kymatousa</taxon>
    </lineage>
</organism>
<keyword evidence="2" id="KW-0479">Metal-binding</keyword>
<evidence type="ECO:0000256" key="2">
    <source>
        <dbReference type="ARBA" id="ARBA00022723"/>
    </source>
</evidence>
<dbReference type="Gene3D" id="2.102.10.10">
    <property type="entry name" value="Rieske [2Fe-2S] iron-sulphur domain"/>
    <property type="match status" value="1"/>
</dbReference>
<protein>
    <submittedName>
        <fullName evidence="7">Aromatic ring-hydroxylating dioxygenase subunit alpha</fullName>
    </submittedName>
</protein>
<dbReference type="EMBL" id="JADOER010000013">
    <property type="protein sequence ID" value="MBT9313500.1"/>
    <property type="molecule type" value="Genomic_DNA"/>
</dbReference>
<keyword evidence="4" id="KW-0411">Iron-sulfur</keyword>
<accession>A0ABS5Y6L6</accession>
<dbReference type="InterPro" id="IPR050584">
    <property type="entry name" value="Cholesterol_7-desaturase"/>
</dbReference>
<feature type="region of interest" description="Disordered" evidence="5">
    <location>
        <begin position="1"/>
        <end position="22"/>
    </location>
</feature>
<keyword evidence="3" id="KW-0408">Iron</keyword>